<evidence type="ECO:0000313" key="3">
    <source>
        <dbReference type="EMBL" id="KAJ57128.1"/>
    </source>
</evidence>
<dbReference type="EMBL" id="JFKE01000001">
    <property type="protein sequence ID" value="KAJ57128.1"/>
    <property type="molecule type" value="Genomic_DNA"/>
</dbReference>
<dbReference type="Pfam" id="PF01965">
    <property type="entry name" value="DJ-1_PfpI"/>
    <property type="match status" value="2"/>
</dbReference>
<organism evidence="3 4">
    <name type="scientific">Actibacterium mucosum KCTC 23349</name>
    <dbReference type="NCBI Taxonomy" id="1454373"/>
    <lineage>
        <taxon>Bacteria</taxon>
        <taxon>Pseudomonadati</taxon>
        <taxon>Pseudomonadota</taxon>
        <taxon>Alphaproteobacteria</taxon>
        <taxon>Rhodobacterales</taxon>
        <taxon>Roseobacteraceae</taxon>
        <taxon>Actibacterium</taxon>
    </lineage>
</organism>
<sequence>MKNPFTAAIAASKSTGIEVIEAEGLIKWQGDLGGNVKPDGPLRGKRIGVIIASEFSDFQVYYLASYIGEMGGICDFLLVDWVTWKNTRPNVPGKGVRGMWDLGVDPIPVMGGNKNQHWTCLKDAKVADYDVLIIPGGHSADVMVTEPDVINFVEQAHATDVILATIGAGSMPLIRAGAMHGKRCTGDRAVKFMLQKIARFEEVPVVVDGDLLTARSTADTPALLRALCALVDTEYEDDWKNALKGKRVLIPATDDFEDIELVVPVMELLYRGAEVIIGHFEAELRARPGLLGSETITGNFGVTIPFQEIPDSFYTYKPLNDVRMSDFDVLVITGAFNPWNMVMTGQADWLQEANTAGKILSAICHGPIPLAEAGLVSGRHLTGWEASRDSVEIMGGSFDCNEAAALVDGRIVTGRTPAEIPEFIDAISVALLRE</sequence>
<dbReference type="SUPFAM" id="SSF52317">
    <property type="entry name" value="Class I glutamine amidotransferase-like"/>
    <property type="match status" value="2"/>
</dbReference>
<dbReference type="AlphaFoldDB" id="A0A037ZNK6"/>
<evidence type="ECO:0000313" key="4">
    <source>
        <dbReference type="Proteomes" id="UP000026249"/>
    </source>
</evidence>
<gene>
    <name evidence="3" type="ORF">ACMU_01150</name>
</gene>
<comment type="caution">
    <text evidence="3">The sequence shown here is derived from an EMBL/GenBank/DDBJ whole genome shotgun (WGS) entry which is preliminary data.</text>
</comment>
<feature type="domain" description="DJ-1/PfpI" evidence="2">
    <location>
        <begin position="246"/>
        <end position="427"/>
    </location>
</feature>
<feature type="domain" description="DJ-1/PfpI" evidence="2">
    <location>
        <begin position="45"/>
        <end position="228"/>
    </location>
</feature>
<dbReference type="Gene3D" id="3.40.50.880">
    <property type="match status" value="2"/>
</dbReference>
<dbReference type="InterPro" id="IPR029062">
    <property type="entry name" value="Class_I_gatase-like"/>
</dbReference>
<keyword evidence="4" id="KW-1185">Reference proteome</keyword>
<dbReference type="Proteomes" id="UP000026249">
    <property type="component" value="Unassembled WGS sequence"/>
</dbReference>
<dbReference type="STRING" id="1454373.ACMU_01150"/>
<reference evidence="3 4" key="1">
    <citation type="submission" date="2014-03" db="EMBL/GenBank/DDBJ databases">
        <title>Draft Genome Sequence of Actibacterium mucosum KCTC 23349, a Marine Alphaproteobacterium with Complex Ionic Requirements Isolated from Mediterranean Seawater at Malvarrosa Beach, Valencia, Spain.</title>
        <authorList>
            <person name="Arahal D.R."/>
            <person name="Shao Z."/>
            <person name="Lai Q."/>
            <person name="Pujalte M.J."/>
        </authorList>
    </citation>
    <scope>NUCLEOTIDE SEQUENCE [LARGE SCALE GENOMIC DNA]</scope>
    <source>
        <strain evidence="3 4">KCTC 23349</strain>
    </source>
</reference>
<dbReference type="InterPro" id="IPR002818">
    <property type="entry name" value="DJ-1/PfpI"/>
</dbReference>
<dbReference type="PANTHER" id="PTHR42733">
    <property type="entry name" value="DJ-1 PROTEIN"/>
    <property type="match status" value="1"/>
</dbReference>
<proteinExistence type="inferred from homology"/>
<evidence type="ECO:0000256" key="1">
    <source>
        <dbReference type="ARBA" id="ARBA00008542"/>
    </source>
</evidence>
<dbReference type="InterPro" id="IPR006286">
    <property type="entry name" value="C56_PfpI-like"/>
</dbReference>
<dbReference type="PANTHER" id="PTHR42733:SF12">
    <property type="entry name" value="PROTEINASE"/>
    <property type="match status" value="1"/>
</dbReference>
<accession>A0A037ZNK6</accession>
<evidence type="ECO:0000259" key="2">
    <source>
        <dbReference type="Pfam" id="PF01965"/>
    </source>
</evidence>
<comment type="similarity">
    <text evidence="1">Belongs to the peptidase C56 family.</text>
</comment>
<protein>
    <recommendedName>
        <fullName evidence="2">DJ-1/PfpI domain-containing protein</fullName>
    </recommendedName>
</protein>
<name>A0A037ZNK6_9RHOB</name>